<evidence type="ECO:0000313" key="1">
    <source>
        <dbReference type="EMBL" id="AIF20682.1"/>
    </source>
</evidence>
<organism evidence="1">
    <name type="scientific">uncultured marine group II/III euryarchaeote KM3_91_D09</name>
    <dbReference type="NCBI Taxonomy" id="1456542"/>
    <lineage>
        <taxon>Archaea</taxon>
        <taxon>Methanobacteriati</taxon>
        <taxon>Methanobacteriota</taxon>
        <taxon>environmental samples</taxon>
    </lineage>
</organism>
<proteinExistence type="predicted"/>
<name>A0A075I1G9_9EURY</name>
<dbReference type="AlphaFoldDB" id="A0A075I1G9"/>
<sequence>MLIPEKWALEFKIVRPFGNNGKPAEHWSENMIHPYAGNVSVLGDCISLLNSDFSERKGVIVFTYEHSEPRFNLSILFDSFELIASEELGIRLSERFSKTVTDLIHPVHQQATVYGWEILE</sequence>
<protein>
    <submittedName>
        <fullName evidence="1">Uncharacterized protein</fullName>
    </submittedName>
</protein>
<accession>A0A075I1G9</accession>
<dbReference type="EMBL" id="KF901172">
    <property type="protein sequence ID" value="AIF20682.1"/>
    <property type="molecule type" value="Genomic_DNA"/>
</dbReference>
<reference evidence="1" key="1">
    <citation type="journal article" date="2014" name="Genome Biol. Evol.">
        <title>Pangenome evidence for extensive interdomain horizontal transfer affecting lineage core and shell genes in uncultured planktonic thaumarchaeota and euryarchaeota.</title>
        <authorList>
            <person name="Deschamps P."/>
            <person name="Zivanovic Y."/>
            <person name="Moreira D."/>
            <person name="Rodriguez-Valera F."/>
            <person name="Lopez-Garcia P."/>
        </authorList>
    </citation>
    <scope>NUCLEOTIDE SEQUENCE</scope>
</reference>